<reference evidence="2" key="1">
    <citation type="submission" date="2017-06" db="EMBL/GenBank/DDBJ databases">
        <authorList>
            <person name="Cremers G."/>
        </authorList>
    </citation>
    <scope>NUCLEOTIDE SEQUENCE [LARGE SCALE GENOMIC DNA]</scope>
</reference>
<evidence type="ECO:0000313" key="1">
    <source>
        <dbReference type="EMBL" id="SNQ60373.1"/>
    </source>
</evidence>
<gene>
    <name evidence="1" type="ORF">MNV_180005</name>
</gene>
<keyword evidence="2" id="KW-1185">Reference proteome</keyword>
<name>A0A284VMD6_9EURY</name>
<dbReference type="AlphaFoldDB" id="A0A284VMD6"/>
<sequence>MKYFDNLMEYNRDFDVSWDMILEKEDEDLEDIKKIAIEKLNLANQKLSTLLLDFITYQFLNDEVMRRVETKVVIQNFLELKQVVYNEYEQTVKEYQNIKWWKFW</sequence>
<proteinExistence type="predicted"/>
<dbReference type="EMBL" id="FZMP01000090">
    <property type="protein sequence ID" value="SNQ60373.1"/>
    <property type="molecule type" value="Genomic_DNA"/>
</dbReference>
<evidence type="ECO:0000313" key="2">
    <source>
        <dbReference type="Proteomes" id="UP000218615"/>
    </source>
</evidence>
<protein>
    <submittedName>
        <fullName evidence="1">Uncharacterized protein</fullName>
    </submittedName>
</protein>
<organism evidence="1 2">
    <name type="scientific">Candidatus Methanoperedens nitratireducens</name>
    <dbReference type="NCBI Taxonomy" id="1392998"/>
    <lineage>
        <taxon>Archaea</taxon>
        <taxon>Methanobacteriati</taxon>
        <taxon>Methanobacteriota</taxon>
        <taxon>Stenosarchaea group</taxon>
        <taxon>Methanomicrobia</taxon>
        <taxon>Methanosarcinales</taxon>
        <taxon>ANME-2 cluster</taxon>
        <taxon>Candidatus Methanoperedentaceae</taxon>
        <taxon>Candidatus Methanoperedens</taxon>
    </lineage>
</organism>
<dbReference type="Proteomes" id="UP000218615">
    <property type="component" value="Unassembled WGS sequence"/>
</dbReference>
<dbReference type="RefSeq" id="WP_179293845.1">
    <property type="nucleotide sequence ID" value="NZ_FZMP01000090.1"/>
</dbReference>
<accession>A0A284VMD6</accession>